<dbReference type="EMBL" id="SCFR01000030">
    <property type="protein sequence ID" value="TFF64737.1"/>
    <property type="molecule type" value="Genomic_DNA"/>
</dbReference>
<keyword evidence="4" id="KW-1133">Transmembrane helix</keyword>
<dbReference type="InterPro" id="IPR013783">
    <property type="entry name" value="Ig-like_fold"/>
</dbReference>
<dbReference type="Gene3D" id="2.60.40.10">
    <property type="entry name" value="Immunoglobulins"/>
    <property type="match status" value="2"/>
</dbReference>
<evidence type="ECO:0000259" key="5">
    <source>
        <dbReference type="Pfam" id="PF17802"/>
    </source>
</evidence>
<feature type="transmembrane region" description="Helical" evidence="4">
    <location>
        <begin position="382"/>
        <end position="402"/>
    </location>
</feature>
<dbReference type="AlphaFoldDB" id="A0A4V3IY47"/>
<protein>
    <submittedName>
        <fullName evidence="6">LPXTG cell wall anchor domain-containing protein</fullName>
    </submittedName>
</protein>
<gene>
    <name evidence="6" type="ORF">EQF91_07260</name>
</gene>
<dbReference type="SUPFAM" id="SSF49478">
    <property type="entry name" value="Cna protein B-type domain"/>
    <property type="match status" value="1"/>
</dbReference>
<reference evidence="6 7" key="1">
    <citation type="submission" date="2019-01" db="EMBL/GenBank/DDBJ databases">
        <title>Draft Genome Sequences of Helcococcus ovis Strains Isolated from the Uterus and Vagina of Dairy Cows with Metritis.</title>
        <authorList>
            <person name="Cunha F."/>
            <person name="Jeon S.J."/>
            <person name="Kutzer P."/>
            <person name="Galvao K.N."/>
        </authorList>
    </citation>
    <scope>NUCLEOTIDE SEQUENCE [LARGE SCALE GENOMIC DNA]</scope>
    <source>
        <strain evidence="6 7">KG-37</strain>
    </source>
</reference>
<keyword evidence="3" id="KW-0732">Signal</keyword>
<evidence type="ECO:0000313" key="7">
    <source>
        <dbReference type="Proteomes" id="UP000297454"/>
    </source>
</evidence>
<name>A0A4V3IY47_9FIRM</name>
<comment type="caution">
    <text evidence="6">The sequence shown here is derived from an EMBL/GenBank/DDBJ whole genome shotgun (WGS) entry which is preliminary data.</text>
</comment>
<dbReference type="RefSeq" id="WP_134744518.1">
    <property type="nucleotide sequence ID" value="NZ_JBFNFK010000006.1"/>
</dbReference>
<proteinExistence type="inferred from homology"/>
<evidence type="ECO:0000256" key="3">
    <source>
        <dbReference type="ARBA" id="ARBA00022729"/>
    </source>
</evidence>
<keyword evidence="2" id="KW-0964">Secreted</keyword>
<evidence type="ECO:0000256" key="1">
    <source>
        <dbReference type="ARBA" id="ARBA00007257"/>
    </source>
</evidence>
<dbReference type="Gene3D" id="2.60.40.4180">
    <property type="match status" value="1"/>
</dbReference>
<evidence type="ECO:0000256" key="2">
    <source>
        <dbReference type="ARBA" id="ARBA00022525"/>
    </source>
</evidence>
<dbReference type="PANTHER" id="PTHR36108:SF13">
    <property type="entry name" value="COLOSSIN-B-RELATED"/>
    <property type="match status" value="1"/>
</dbReference>
<dbReference type="Proteomes" id="UP000297454">
    <property type="component" value="Unassembled WGS sequence"/>
</dbReference>
<evidence type="ECO:0000256" key="4">
    <source>
        <dbReference type="SAM" id="Phobius"/>
    </source>
</evidence>
<accession>A0A4V3IY47</accession>
<dbReference type="PANTHER" id="PTHR36108">
    <property type="entry name" value="COLOSSIN-B-RELATED"/>
    <property type="match status" value="1"/>
</dbReference>
<dbReference type="InterPro" id="IPR041033">
    <property type="entry name" value="SpaA_PFL_dom_1"/>
</dbReference>
<keyword evidence="4" id="KW-0812">Transmembrane</keyword>
<keyword evidence="4" id="KW-0472">Membrane</keyword>
<dbReference type="NCBIfam" id="TIGR01167">
    <property type="entry name" value="LPXTG_anchor"/>
    <property type="match status" value="1"/>
</dbReference>
<keyword evidence="7" id="KW-1185">Reference proteome</keyword>
<dbReference type="Pfam" id="PF17802">
    <property type="entry name" value="SpaA"/>
    <property type="match status" value="2"/>
</dbReference>
<feature type="domain" description="SpaA-like prealbumin fold" evidence="5">
    <location>
        <begin position="159"/>
        <end position="262"/>
    </location>
</feature>
<feature type="domain" description="SpaA-like prealbumin fold" evidence="5">
    <location>
        <begin position="270"/>
        <end position="364"/>
    </location>
</feature>
<comment type="similarity">
    <text evidence="1">Belongs to the serine-aspartate repeat-containing protein (SDr) family.</text>
</comment>
<sequence>MLKNKFKYIRNIVAFILILVFAFNYNNALADSVLLEIHVGNDNDVRNILAENEKARTYKYWDVSTKYSVFDDRVKLGSELYKMSDAELDSKYASYEVVGQYQDGIISISGIKDGLYYFRSNIETKNFKYISSFVAELSSNKSEKVEIFNKNKIIPFENGKVKLLKVDQYGNKLSHVGFKLYEIKDGKELSVPLIAGYQYAENGKRDLTLYTDKNGEISVANLPFGSYVFKEVKALDGYLVKNPNIEFLVNSTELVEVKVENIKPEIGKYEFLKVADNAEQTRLSGAKFEIYKLENGKYVPFLQNGKNVVLESGADGRFVLKNAPYSKYQIKEIKAPEGYILGENAIDFEVNKDSGEKILIIKNKPKVPGLPPTQPDTGDRGVMIYVILGIISLGSFVILYFVKRKNDK</sequence>
<organism evidence="6 7">
    <name type="scientific">Helcococcus ovis</name>
    <dbReference type="NCBI Taxonomy" id="72026"/>
    <lineage>
        <taxon>Bacteria</taxon>
        <taxon>Bacillati</taxon>
        <taxon>Bacillota</taxon>
        <taxon>Tissierellia</taxon>
        <taxon>Tissierellales</taxon>
        <taxon>Peptoniphilaceae</taxon>
        <taxon>Helcococcus</taxon>
    </lineage>
</organism>
<evidence type="ECO:0000313" key="6">
    <source>
        <dbReference type="EMBL" id="TFF64737.1"/>
    </source>
</evidence>